<dbReference type="eggNOG" id="ENOG503369Q">
    <property type="taxonomic scope" value="Bacteria"/>
</dbReference>
<proteinExistence type="predicted"/>
<dbReference type="InterPro" id="IPR005069">
    <property type="entry name" value="Nucl-diP-sugar_transferase"/>
</dbReference>
<evidence type="ECO:0000313" key="3">
    <source>
        <dbReference type="Proteomes" id="UP000019443"/>
    </source>
</evidence>
<gene>
    <name evidence="2" type="ORF">LPU83_2432</name>
</gene>
<dbReference type="AlphaFoldDB" id="W6RH69"/>
<sequence>MRASRDHGRRANYRCLPSDLNGFPHKMSSKLLYRFFDCFSASKSKYRNHVVPFPIDSQIIISPNAHGKIVGFYTSNTFYEHEAARMVASAKRLGLLVHTTVVDSTGSWVRNAALKPTFLLEARRAHRGPLLYVDVDAVFHRDPWPVMTTFSCDLAVYREEDRLISATILLHDTPATLRLLEVWKQRCDQDPEIWDQIVLQEILDEDRASESPQYQVGELPPSFCWIFDRLSNAKSDAVYIEQLQASRQAKAHEKRGRNKRLERRKERIDTIEQILAPLMNANIDDRPKL</sequence>
<keyword evidence="3" id="KW-1185">Reference proteome</keyword>
<protein>
    <recommendedName>
        <fullName evidence="1">Nucleotide-diphospho-sugar transferase domain-containing protein</fullName>
    </recommendedName>
</protein>
<evidence type="ECO:0000313" key="2">
    <source>
        <dbReference type="EMBL" id="CDM58088.1"/>
    </source>
</evidence>
<feature type="domain" description="Nucleotide-diphospho-sugar transferase" evidence="1">
    <location>
        <begin position="130"/>
        <end position="227"/>
    </location>
</feature>
<evidence type="ECO:0000259" key="1">
    <source>
        <dbReference type="Pfam" id="PF03407"/>
    </source>
</evidence>
<dbReference type="Proteomes" id="UP000019443">
    <property type="component" value="Chromosome"/>
</dbReference>
<name>W6RH69_9HYPH</name>
<dbReference type="PATRIC" id="fig|348824.6.peg.2622"/>
<organism evidence="2 3">
    <name type="scientific">Rhizobium favelukesii</name>
    <dbReference type="NCBI Taxonomy" id="348824"/>
    <lineage>
        <taxon>Bacteria</taxon>
        <taxon>Pseudomonadati</taxon>
        <taxon>Pseudomonadota</taxon>
        <taxon>Alphaproteobacteria</taxon>
        <taxon>Hyphomicrobiales</taxon>
        <taxon>Rhizobiaceae</taxon>
        <taxon>Rhizobium/Agrobacterium group</taxon>
        <taxon>Rhizobium</taxon>
    </lineage>
</organism>
<dbReference type="EMBL" id="HG916852">
    <property type="protein sequence ID" value="CDM58088.1"/>
    <property type="molecule type" value="Genomic_DNA"/>
</dbReference>
<reference evidence="2" key="1">
    <citation type="submission" date="2013-11" db="EMBL/GenBank/DDBJ databases">
        <title>Draft genome sequence of the broad-host-range Rhizobium sp. LPU83 strain, a member of the low-genetic diversity Oregon-like Rhizobium sp. group.</title>
        <authorList>
            <person name="Wibberg D."/>
            <person name="Puehler A."/>
            <person name="Schlueter A."/>
        </authorList>
    </citation>
    <scope>NUCLEOTIDE SEQUENCE [LARGE SCALE GENOMIC DNA]</scope>
    <source>
        <strain evidence="2">LPU83</strain>
    </source>
</reference>
<dbReference type="KEGG" id="rhl:LPU83_2432"/>
<dbReference type="Pfam" id="PF03407">
    <property type="entry name" value="Nucleotid_trans"/>
    <property type="match status" value="1"/>
</dbReference>
<accession>W6RH69</accession>
<dbReference type="HOGENOM" id="CLU_1101012_0_0_5"/>